<accession>A0A6J7VN09</accession>
<dbReference type="EMBL" id="CAFBRD010000092">
    <property type="protein sequence ID" value="CAB5078248.1"/>
    <property type="molecule type" value="Genomic_DNA"/>
</dbReference>
<dbReference type="AlphaFoldDB" id="A0A6J7VN09"/>
<feature type="region of interest" description="Disordered" evidence="1">
    <location>
        <begin position="165"/>
        <end position="188"/>
    </location>
</feature>
<sequence length="188" mass="21493">MHRNHGGKGCNDCRHFIGQSNRRKRWSAVGFTVDVGEARHRFGNRCESGPISVWTSLTKARHASDHKFGIHRKQNFRFEPKRFEFPRTKILDKNIGGLEQLAQNRDSVFRFQIENNRALSTPNHLPEQRDVIGWISPSHVTNRVTSTWALDLDDVGAKVGQVSCATRPSQDRRDIDNTQIGKGWIGHD</sequence>
<proteinExistence type="predicted"/>
<evidence type="ECO:0000256" key="1">
    <source>
        <dbReference type="SAM" id="MobiDB-lite"/>
    </source>
</evidence>
<name>A0A6J7VN09_9ZZZZ</name>
<evidence type="ECO:0000313" key="2">
    <source>
        <dbReference type="EMBL" id="CAB5078248.1"/>
    </source>
</evidence>
<reference evidence="2" key="1">
    <citation type="submission" date="2020-05" db="EMBL/GenBank/DDBJ databases">
        <authorList>
            <person name="Chiriac C."/>
            <person name="Salcher M."/>
            <person name="Ghai R."/>
            <person name="Kavagutti S V."/>
        </authorList>
    </citation>
    <scope>NUCLEOTIDE SEQUENCE</scope>
</reference>
<organism evidence="2">
    <name type="scientific">freshwater metagenome</name>
    <dbReference type="NCBI Taxonomy" id="449393"/>
    <lineage>
        <taxon>unclassified sequences</taxon>
        <taxon>metagenomes</taxon>
        <taxon>ecological metagenomes</taxon>
    </lineage>
</organism>
<gene>
    <name evidence="2" type="ORF">UFOPK4371_01427</name>
</gene>
<protein>
    <submittedName>
        <fullName evidence="2">Unannotated protein</fullName>
    </submittedName>
</protein>